<evidence type="ECO:0000313" key="3">
    <source>
        <dbReference type="Proteomes" id="UP000054538"/>
    </source>
</evidence>
<name>A0A0D0E011_9AGAM</name>
<feature type="domain" description="Retrotransposon gag" evidence="1">
    <location>
        <begin position="19"/>
        <end position="79"/>
    </location>
</feature>
<evidence type="ECO:0000259" key="1">
    <source>
        <dbReference type="Pfam" id="PF03732"/>
    </source>
</evidence>
<evidence type="ECO:0000313" key="2">
    <source>
        <dbReference type="EMBL" id="KIK92919.1"/>
    </source>
</evidence>
<organism evidence="2 3">
    <name type="scientific">Paxillus rubicundulus Ve08.2h10</name>
    <dbReference type="NCBI Taxonomy" id="930991"/>
    <lineage>
        <taxon>Eukaryota</taxon>
        <taxon>Fungi</taxon>
        <taxon>Dikarya</taxon>
        <taxon>Basidiomycota</taxon>
        <taxon>Agaricomycotina</taxon>
        <taxon>Agaricomycetes</taxon>
        <taxon>Agaricomycetidae</taxon>
        <taxon>Boletales</taxon>
        <taxon>Paxilineae</taxon>
        <taxon>Paxillaceae</taxon>
        <taxon>Paxillus</taxon>
    </lineage>
</organism>
<dbReference type="InParanoid" id="A0A0D0E011"/>
<accession>A0A0D0E011</accession>
<gene>
    <name evidence="2" type="ORF">PAXRUDRAFT_790756</name>
</gene>
<dbReference type="InterPro" id="IPR005162">
    <property type="entry name" value="Retrotrans_gag_dom"/>
</dbReference>
<reference evidence="2 3" key="1">
    <citation type="submission" date="2014-04" db="EMBL/GenBank/DDBJ databases">
        <authorList>
            <consortium name="DOE Joint Genome Institute"/>
            <person name="Kuo A."/>
            <person name="Kohler A."/>
            <person name="Jargeat P."/>
            <person name="Nagy L.G."/>
            <person name="Floudas D."/>
            <person name="Copeland A."/>
            <person name="Barry K.W."/>
            <person name="Cichocki N."/>
            <person name="Veneault-Fourrey C."/>
            <person name="LaButti K."/>
            <person name="Lindquist E.A."/>
            <person name="Lipzen A."/>
            <person name="Lundell T."/>
            <person name="Morin E."/>
            <person name="Murat C."/>
            <person name="Sun H."/>
            <person name="Tunlid A."/>
            <person name="Henrissat B."/>
            <person name="Grigoriev I.V."/>
            <person name="Hibbett D.S."/>
            <person name="Martin F."/>
            <person name="Nordberg H.P."/>
            <person name="Cantor M.N."/>
            <person name="Hua S.X."/>
        </authorList>
    </citation>
    <scope>NUCLEOTIDE SEQUENCE [LARGE SCALE GENOMIC DNA]</scope>
    <source>
        <strain evidence="2 3">Ve08.2h10</strain>
    </source>
</reference>
<protein>
    <recommendedName>
        <fullName evidence="1">Retrotransposon gag domain-containing protein</fullName>
    </recommendedName>
</protein>
<proteinExistence type="predicted"/>
<reference evidence="3" key="2">
    <citation type="submission" date="2015-01" db="EMBL/GenBank/DDBJ databases">
        <title>Evolutionary Origins and Diversification of the Mycorrhizal Mutualists.</title>
        <authorList>
            <consortium name="DOE Joint Genome Institute"/>
            <consortium name="Mycorrhizal Genomics Consortium"/>
            <person name="Kohler A."/>
            <person name="Kuo A."/>
            <person name="Nagy L.G."/>
            <person name="Floudas D."/>
            <person name="Copeland A."/>
            <person name="Barry K.W."/>
            <person name="Cichocki N."/>
            <person name="Veneault-Fourrey C."/>
            <person name="LaButti K."/>
            <person name="Lindquist E.A."/>
            <person name="Lipzen A."/>
            <person name="Lundell T."/>
            <person name="Morin E."/>
            <person name="Murat C."/>
            <person name="Riley R."/>
            <person name="Ohm R."/>
            <person name="Sun H."/>
            <person name="Tunlid A."/>
            <person name="Henrissat B."/>
            <person name="Grigoriev I.V."/>
            <person name="Hibbett D.S."/>
            <person name="Martin F."/>
        </authorList>
    </citation>
    <scope>NUCLEOTIDE SEQUENCE [LARGE SCALE GENOMIC DNA]</scope>
    <source>
        <strain evidence="3">Ve08.2h10</strain>
    </source>
</reference>
<dbReference type="Pfam" id="PF03732">
    <property type="entry name" value="Retrotrans_gag"/>
    <property type="match status" value="1"/>
</dbReference>
<sequence>MNQGYSNTWSSAYYWKEEAKSVTSVTKFNWDKFFHDLEELFAPINETSLTHTHLHELKQGSTLTDQFVTMFGQLMVEAGYGLVRNNSTDADHLINILKVNANNVIIQVVEDYDDMFNSHDFNLWIEKL</sequence>
<dbReference type="AlphaFoldDB" id="A0A0D0E011"/>
<dbReference type="EMBL" id="KN825230">
    <property type="protein sequence ID" value="KIK92919.1"/>
    <property type="molecule type" value="Genomic_DNA"/>
</dbReference>
<dbReference type="HOGENOM" id="CLU_1960290_0_0_1"/>
<dbReference type="Proteomes" id="UP000054538">
    <property type="component" value="Unassembled WGS sequence"/>
</dbReference>
<keyword evidence="3" id="KW-1185">Reference proteome</keyword>